<sequence>MDQAHPLSALARSANMLMEKVGEIGTPLSVPLVWFSVLFPTLIVLLFFITLNFNHEVLYAPGDFEDQNHFLSILRGHYDEKDVKDKKEIDDLKSFWKPDGKNIDKGNEKIIRDWMVRNDLNMLSISAFLHGHDKKYSEFQKKAVNDLGIT</sequence>
<keyword evidence="1" id="KW-0812">Transmembrane</keyword>
<keyword evidence="1" id="KW-1133">Transmembrane helix</keyword>
<proteinExistence type="predicted"/>
<dbReference type="EMBL" id="CAADFH010000063">
    <property type="protein sequence ID" value="VFJ96795.1"/>
    <property type="molecule type" value="Genomic_DNA"/>
</dbReference>
<accession>A0A450UW88</accession>
<reference evidence="2" key="1">
    <citation type="submission" date="2019-02" db="EMBL/GenBank/DDBJ databases">
        <authorList>
            <person name="Gruber-Vodicka R. H."/>
            <person name="Seah K. B. B."/>
        </authorList>
    </citation>
    <scope>NUCLEOTIDE SEQUENCE</scope>
    <source>
        <strain evidence="2">BECK_M6</strain>
    </source>
</reference>
<evidence type="ECO:0000313" key="2">
    <source>
        <dbReference type="EMBL" id="VFJ96795.1"/>
    </source>
</evidence>
<dbReference type="AlphaFoldDB" id="A0A450UW88"/>
<gene>
    <name evidence="2" type="ORF">BECKLFY1418A_GA0070994_106311</name>
</gene>
<evidence type="ECO:0000256" key="1">
    <source>
        <dbReference type="SAM" id="Phobius"/>
    </source>
</evidence>
<name>A0A450UW88_9GAMM</name>
<keyword evidence="1" id="KW-0472">Membrane</keyword>
<feature type="transmembrane region" description="Helical" evidence="1">
    <location>
        <begin position="32"/>
        <end position="51"/>
    </location>
</feature>
<organism evidence="2">
    <name type="scientific">Candidatus Kentrum sp. LFY</name>
    <dbReference type="NCBI Taxonomy" id="2126342"/>
    <lineage>
        <taxon>Bacteria</taxon>
        <taxon>Pseudomonadati</taxon>
        <taxon>Pseudomonadota</taxon>
        <taxon>Gammaproteobacteria</taxon>
        <taxon>Candidatus Kentrum</taxon>
    </lineage>
</organism>
<protein>
    <submittedName>
        <fullName evidence="2">Uncharacterized protein</fullName>
    </submittedName>
</protein>